<dbReference type="GO" id="GO:0005829">
    <property type="term" value="C:cytosol"/>
    <property type="evidence" value="ECO:0007669"/>
    <property type="project" value="TreeGrafter"/>
</dbReference>
<evidence type="ECO:0000256" key="1">
    <source>
        <dbReference type="ARBA" id="ARBA00022676"/>
    </source>
</evidence>
<dbReference type="InterPro" id="IPR002201">
    <property type="entry name" value="Glyco_trans_9"/>
</dbReference>
<reference evidence="3" key="1">
    <citation type="journal article" date="2014" name="Front. Microbiol.">
        <title>High frequency of phylogenetically diverse reductive dehalogenase-homologous genes in deep subseafloor sedimentary metagenomes.</title>
        <authorList>
            <person name="Kawai M."/>
            <person name="Futagami T."/>
            <person name="Toyoda A."/>
            <person name="Takaki Y."/>
            <person name="Nishi S."/>
            <person name="Hori S."/>
            <person name="Arai W."/>
            <person name="Tsubouchi T."/>
            <person name="Morono Y."/>
            <person name="Uchiyama I."/>
            <person name="Ito T."/>
            <person name="Fujiyama A."/>
            <person name="Inagaki F."/>
            <person name="Takami H."/>
        </authorList>
    </citation>
    <scope>NUCLEOTIDE SEQUENCE</scope>
    <source>
        <strain evidence="3">Expedition CK06-06</strain>
    </source>
</reference>
<dbReference type="PANTHER" id="PTHR30160:SF1">
    <property type="entry name" value="LIPOPOLYSACCHARIDE 1,2-N-ACETYLGLUCOSAMINETRANSFERASE-RELATED"/>
    <property type="match status" value="1"/>
</dbReference>
<proteinExistence type="predicted"/>
<keyword evidence="1" id="KW-0328">Glycosyltransferase</keyword>
<evidence type="ECO:0000313" key="3">
    <source>
        <dbReference type="EMBL" id="GAI46080.1"/>
    </source>
</evidence>
<dbReference type="GO" id="GO:0008713">
    <property type="term" value="F:ADP-heptose-lipopolysaccharide heptosyltransferase activity"/>
    <property type="evidence" value="ECO:0007669"/>
    <property type="project" value="TreeGrafter"/>
</dbReference>
<comment type="caution">
    <text evidence="3">The sequence shown here is derived from an EMBL/GenBank/DDBJ whole genome shotgun (WGS) entry which is preliminary data.</text>
</comment>
<organism evidence="3">
    <name type="scientific">marine sediment metagenome</name>
    <dbReference type="NCBI Taxonomy" id="412755"/>
    <lineage>
        <taxon>unclassified sequences</taxon>
        <taxon>metagenomes</taxon>
        <taxon>ecological metagenomes</taxon>
    </lineage>
</organism>
<keyword evidence="2" id="KW-0808">Transferase</keyword>
<protein>
    <recommendedName>
        <fullName evidence="4">Lipopolysaccharide heptosyltransferase I</fullName>
    </recommendedName>
</protein>
<feature type="non-terminal residue" evidence="3">
    <location>
        <position position="178"/>
    </location>
</feature>
<evidence type="ECO:0000256" key="2">
    <source>
        <dbReference type="ARBA" id="ARBA00022679"/>
    </source>
</evidence>
<dbReference type="PANTHER" id="PTHR30160">
    <property type="entry name" value="TETRAACYLDISACCHARIDE 4'-KINASE-RELATED"/>
    <property type="match status" value="1"/>
</dbReference>
<dbReference type="SUPFAM" id="SSF53756">
    <property type="entry name" value="UDP-Glycosyltransferase/glycogen phosphorylase"/>
    <property type="match status" value="1"/>
</dbReference>
<dbReference type="InterPro" id="IPR051199">
    <property type="entry name" value="LPS_LOS_Heptosyltrfase"/>
</dbReference>
<evidence type="ECO:0008006" key="4">
    <source>
        <dbReference type="Google" id="ProtNLM"/>
    </source>
</evidence>
<dbReference type="EMBL" id="BARV01026997">
    <property type="protein sequence ID" value="GAI46080.1"/>
    <property type="molecule type" value="Genomic_DNA"/>
</dbReference>
<dbReference type="GO" id="GO:0009244">
    <property type="term" value="P:lipopolysaccharide core region biosynthetic process"/>
    <property type="evidence" value="ECO:0007669"/>
    <property type="project" value="TreeGrafter"/>
</dbReference>
<dbReference type="Pfam" id="PF01075">
    <property type="entry name" value="Glyco_transf_9"/>
    <property type="match status" value="1"/>
</dbReference>
<gene>
    <name evidence="3" type="ORF">S06H3_43511</name>
</gene>
<accession>X1Q4T3</accession>
<sequence>MFVNIRFNRILIIRLSAVGDVINTLPVLAALRNNFPKSLIAWVVEDRAKDILWHRPDLDKVFVFERQRWSAHLRPDKGLIKTLKETDRFIRSIRDMHFDIVLDLQGNLKSGLVTYLSKAPVRVGFDHGISKELNHLFTNYRVNLDHQHINRVEKNLMMLKQLGLPSGGGTDRERGHPA</sequence>
<dbReference type="AlphaFoldDB" id="X1Q4T3"/>
<dbReference type="CDD" id="cd03789">
    <property type="entry name" value="GT9_LPS_heptosyltransferase"/>
    <property type="match status" value="1"/>
</dbReference>
<name>X1Q4T3_9ZZZZ</name>
<dbReference type="Gene3D" id="3.40.50.2000">
    <property type="entry name" value="Glycogen Phosphorylase B"/>
    <property type="match status" value="1"/>
</dbReference>